<dbReference type="EMBL" id="CP069450">
    <property type="protein sequence ID" value="QRO50491.1"/>
    <property type="molecule type" value="Genomic_DNA"/>
</dbReference>
<protein>
    <submittedName>
        <fullName evidence="4">SDR family oxidoreductase</fullName>
    </submittedName>
</protein>
<dbReference type="Proteomes" id="UP000654720">
    <property type="component" value="Chromosome"/>
</dbReference>
<dbReference type="PRINTS" id="PR00081">
    <property type="entry name" value="GDHRDH"/>
</dbReference>
<dbReference type="PRINTS" id="PR00080">
    <property type="entry name" value="SDRFAMILY"/>
</dbReference>
<dbReference type="Pfam" id="PF00106">
    <property type="entry name" value="adh_short"/>
    <property type="match status" value="1"/>
</dbReference>
<dbReference type="Gene3D" id="3.40.50.720">
    <property type="entry name" value="NAD(P)-binding Rossmann-like Domain"/>
    <property type="match status" value="1"/>
</dbReference>
<dbReference type="PANTHER" id="PTHR42760:SF133">
    <property type="entry name" value="3-OXOACYL-[ACYL-CARRIER-PROTEIN] REDUCTASE"/>
    <property type="match status" value="1"/>
</dbReference>
<evidence type="ECO:0000313" key="5">
    <source>
        <dbReference type="Proteomes" id="UP000654720"/>
    </source>
</evidence>
<proteinExistence type="inferred from homology"/>
<keyword evidence="2" id="KW-0560">Oxidoreductase</keyword>
<keyword evidence="5" id="KW-1185">Reference proteome</keyword>
<evidence type="ECO:0000256" key="1">
    <source>
        <dbReference type="ARBA" id="ARBA00006484"/>
    </source>
</evidence>
<gene>
    <name evidence="4" type="ORF">I6J59_02315</name>
</gene>
<organism evidence="4 5">
    <name type="scientific">Butyricimonas virosa</name>
    <dbReference type="NCBI Taxonomy" id="544645"/>
    <lineage>
        <taxon>Bacteria</taxon>
        <taxon>Pseudomonadati</taxon>
        <taxon>Bacteroidota</taxon>
        <taxon>Bacteroidia</taxon>
        <taxon>Bacteroidales</taxon>
        <taxon>Odoribacteraceae</taxon>
        <taxon>Butyricimonas</taxon>
    </lineage>
</organism>
<evidence type="ECO:0000256" key="2">
    <source>
        <dbReference type="ARBA" id="ARBA00023002"/>
    </source>
</evidence>
<dbReference type="PANTHER" id="PTHR42760">
    <property type="entry name" value="SHORT-CHAIN DEHYDROGENASES/REDUCTASES FAMILY MEMBER"/>
    <property type="match status" value="1"/>
</dbReference>
<sequence>MRIDDLKNFMSFFKSVQRTFCNLYKYARRGGVVYVSVNQSSSNEEFQNKVCVVTGGSRGLGLTLTKTFLNSGAKVVMIGSNLEALVCAKKEMKNDKLYYYHWDLTDLTDIPCRLKDICKLVGKNIDVWVNNAAYVTNKNCLEGASVFEKTIEVNLKSLLYVSISVAEYYKMNSIYGKIINISSLNSVQGSLSPYGISKCGVNYITQGLAKQYIDNHIIVNGIAPGYIPTGINQMDIYSNAYNELQRNHRYVLPEEIAELVLFLASDKANSIVGQTIFCDGGTTLV</sequence>
<dbReference type="RefSeq" id="WP_167330679.1">
    <property type="nucleotide sequence ID" value="NZ_CP069450.1"/>
</dbReference>
<comment type="similarity">
    <text evidence="1 3">Belongs to the short-chain dehydrogenases/reductases (SDR) family.</text>
</comment>
<evidence type="ECO:0000256" key="3">
    <source>
        <dbReference type="RuleBase" id="RU000363"/>
    </source>
</evidence>
<accession>A0ABX7H612</accession>
<dbReference type="SUPFAM" id="SSF51735">
    <property type="entry name" value="NAD(P)-binding Rossmann-fold domains"/>
    <property type="match status" value="1"/>
</dbReference>
<reference evidence="4 5" key="1">
    <citation type="submission" date="2021-02" db="EMBL/GenBank/DDBJ databases">
        <title>FDA dAtabase for Regulatory Grade micrObial Sequences (FDA-ARGOS): Supporting development and validation of Infectious Disease Dx tests.</title>
        <authorList>
            <person name="Carlson P."/>
            <person name="Fischbach M."/>
            <person name="Hastie J."/>
            <person name="Bilen M."/>
            <person name="Cheng A."/>
            <person name="Tallon L."/>
            <person name="Sadzewicz L."/>
            <person name="Zhao X."/>
            <person name="Boylan J."/>
            <person name="Ott S."/>
            <person name="Bowen H."/>
            <person name="Vavikolanu K."/>
            <person name="Mehta A."/>
            <person name="Aluvathingal J."/>
            <person name="Nadendla S."/>
            <person name="Yan Y."/>
            <person name="Sichtig H."/>
        </authorList>
    </citation>
    <scope>NUCLEOTIDE SEQUENCE [LARGE SCALE GENOMIC DNA]</scope>
    <source>
        <strain evidence="4 5">FDAARGOS_1229</strain>
    </source>
</reference>
<evidence type="ECO:0000313" key="4">
    <source>
        <dbReference type="EMBL" id="QRO50491.1"/>
    </source>
</evidence>
<dbReference type="InterPro" id="IPR036291">
    <property type="entry name" value="NAD(P)-bd_dom_sf"/>
</dbReference>
<dbReference type="InterPro" id="IPR002347">
    <property type="entry name" value="SDR_fam"/>
</dbReference>
<name>A0ABX7H612_9BACT</name>
<dbReference type="CDD" id="cd05233">
    <property type="entry name" value="SDR_c"/>
    <property type="match status" value="1"/>
</dbReference>